<feature type="transmembrane region" description="Helical" evidence="2">
    <location>
        <begin position="30"/>
        <end position="52"/>
    </location>
</feature>
<keyword evidence="2" id="KW-0472">Membrane</keyword>
<dbReference type="Proteomes" id="UP000001631">
    <property type="component" value="Unassembled WGS sequence"/>
</dbReference>
<proteinExistence type="predicted"/>
<keyword evidence="4" id="KW-1185">Reference proteome</keyword>
<accession>C0NQW7</accession>
<protein>
    <submittedName>
        <fullName evidence="3">Uncharacterized protein</fullName>
    </submittedName>
</protein>
<dbReference type="InParanoid" id="C0NQW7"/>
<sequence length="157" mass="17564">MGGEEQKGKSFLTQSGERPKRGPIRARRKACIVISVPPFLVLTYHLVIPVILPIEFLVIDLITDFPRYPCMDIPGSPDYSAHFKLDTSISGEDSLNLLYHLPALLRYIGGAPDVILPQDFSQESSPLLATCEIHLTRPRIRMEHAPSLYPDSTRCHA</sequence>
<evidence type="ECO:0000256" key="1">
    <source>
        <dbReference type="SAM" id="MobiDB-lite"/>
    </source>
</evidence>
<gene>
    <name evidence="3" type="ORF">HCBG_05397</name>
</gene>
<evidence type="ECO:0000313" key="4">
    <source>
        <dbReference type="Proteomes" id="UP000001631"/>
    </source>
</evidence>
<dbReference type="VEuPathDB" id="FungiDB:I7I50_03870"/>
<reference evidence="3" key="1">
    <citation type="submission" date="2009-02" db="EMBL/GenBank/DDBJ databases">
        <title>The Genome Sequence of Ajellomyces capsulatus strain G186AR.</title>
        <authorList>
            <consortium name="The Broad Institute Genome Sequencing Platform"/>
            <person name="Champion M."/>
            <person name="Cuomo C."/>
            <person name="Ma L.-J."/>
            <person name="Henn M.R."/>
            <person name="Sil A."/>
            <person name="Goldman B."/>
            <person name="Young S.K."/>
            <person name="Kodira C.D."/>
            <person name="Zeng Q."/>
            <person name="Koehrsen M."/>
            <person name="Alvarado L."/>
            <person name="Berlin A."/>
            <person name="Borenstein D."/>
            <person name="Chen Z."/>
            <person name="Engels R."/>
            <person name="Freedman E."/>
            <person name="Gellesch M."/>
            <person name="Goldberg J."/>
            <person name="Griggs A."/>
            <person name="Gujja S."/>
            <person name="Heiman D."/>
            <person name="Hepburn T."/>
            <person name="Howarth C."/>
            <person name="Jen D."/>
            <person name="Larson L."/>
            <person name="Lewis B."/>
            <person name="Mehta T."/>
            <person name="Park D."/>
            <person name="Pearson M."/>
            <person name="Roberts A."/>
            <person name="Saif S."/>
            <person name="Shea T."/>
            <person name="Shenoy N."/>
            <person name="Sisk P."/>
            <person name="Stolte C."/>
            <person name="Sykes S."/>
            <person name="Walk T."/>
            <person name="White J."/>
            <person name="Yandava C."/>
            <person name="Klein B."/>
            <person name="McEwen J.G."/>
            <person name="Puccia R."/>
            <person name="Goldman G.H."/>
            <person name="Felipe M.S."/>
            <person name="Nino-Vega G."/>
            <person name="San-Blas G."/>
            <person name="Taylor J."/>
            <person name="Mendoza L."/>
            <person name="Galagan J."/>
            <person name="Nusbaum C."/>
            <person name="Birren B."/>
        </authorList>
    </citation>
    <scope>NUCLEOTIDE SEQUENCE</scope>
    <source>
        <strain evidence="3">G186AR</strain>
    </source>
</reference>
<name>C0NQW7_AJECG</name>
<evidence type="ECO:0000256" key="2">
    <source>
        <dbReference type="SAM" id="Phobius"/>
    </source>
</evidence>
<dbReference type="HOGENOM" id="CLU_1677353_0_0_1"/>
<evidence type="ECO:0000313" key="3">
    <source>
        <dbReference type="EMBL" id="EEH06081.1"/>
    </source>
</evidence>
<dbReference type="RefSeq" id="XP_045286562.1">
    <property type="nucleotide sequence ID" value="XM_045432446.1"/>
</dbReference>
<organism evidence="3 4">
    <name type="scientific">Ajellomyces capsulatus (strain G186AR / H82 / ATCC MYA-2454 / RMSCC 2432)</name>
    <name type="common">Darling's disease fungus</name>
    <name type="synonym">Histoplasma capsulatum</name>
    <dbReference type="NCBI Taxonomy" id="447093"/>
    <lineage>
        <taxon>Eukaryota</taxon>
        <taxon>Fungi</taxon>
        <taxon>Dikarya</taxon>
        <taxon>Ascomycota</taxon>
        <taxon>Pezizomycotina</taxon>
        <taxon>Eurotiomycetes</taxon>
        <taxon>Eurotiomycetidae</taxon>
        <taxon>Onygenales</taxon>
        <taxon>Ajellomycetaceae</taxon>
        <taxon>Histoplasma</taxon>
    </lineage>
</organism>
<dbReference type="GeneID" id="69038413"/>
<dbReference type="AlphaFoldDB" id="C0NQW7"/>
<keyword evidence="2" id="KW-1133">Transmembrane helix</keyword>
<dbReference type="EMBL" id="GG663369">
    <property type="protein sequence ID" value="EEH06081.1"/>
    <property type="molecule type" value="Genomic_DNA"/>
</dbReference>
<keyword evidence="2" id="KW-0812">Transmembrane</keyword>
<feature type="region of interest" description="Disordered" evidence="1">
    <location>
        <begin position="1"/>
        <end position="23"/>
    </location>
</feature>